<accession>A0A914XY09</accession>
<keyword evidence="1" id="KW-1185">Reference proteome</keyword>
<reference evidence="2" key="1">
    <citation type="submission" date="2022-11" db="UniProtKB">
        <authorList>
            <consortium name="WormBaseParasite"/>
        </authorList>
    </citation>
    <scope>IDENTIFICATION</scope>
</reference>
<dbReference type="Proteomes" id="UP000887577">
    <property type="component" value="Unplaced"/>
</dbReference>
<dbReference type="AlphaFoldDB" id="A0A914XY09"/>
<sequence length="188" mass="20835">MGQRFQRHLNITNGTQNGILIDGLNFPGIPDELAADRNYIELNKYGEIPIELSNGKLEFEICSDSCMDKEVVVCYDATNIVSSLQTGCGPNQCIFKAGILKESTEKFLWFMSHLLAKTFATNICETAVLKSPKIIPSFVTSSSYDSCEPLTRDGNMVKLFVKEFGCSLKVVKECKNMVPNNSVSDNTL</sequence>
<evidence type="ECO:0000313" key="1">
    <source>
        <dbReference type="Proteomes" id="UP000887577"/>
    </source>
</evidence>
<dbReference type="WBParaSite" id="PSU_v2.g11842.t1">
    <property type="protein sequence ID" value="PSU_v2.g11842.t1"/>
    <property type="gene ID" value="PSU_v2.g11842"/>
</dbReference>
<protein>
    <submittedName>
        <fullName evidence="2">Uncharacterized protein</fullName>
    </submittedName>
</protein>
<name>A0A914XY09_9BILA</name>
<proteinExistence type="predicted"/>
<organism evidence="1 2">
    <name type="scientific">Panagrolaimus superbus</name>
    <dbReference type="NCBI Taxonomy" id="310955"/>
    <lineage>
        <taxon>Eukaryota</taxon>
        <taxon>Metazoa</taxon>
        <taxon>Ecdysozoa</taxon>
        <taxon>Nematoda</taxon>
        <taxon>Chromadorea</taxon>
        <taxon>Rhabditida</taxon>
        <taxon>Tylenchina</taxon>
        <taxon>Panagrolaimomorpha</taxon>
        <taxon>Panagrolaimoidea</taxon>
        <taxon>Panagrolaimidae</taxon>
        <taxon>Panagrolaimus</taxon>
    </lineage>
</organism>
<evidence type="ECO:0000313" key="2">
    <source>
        <dbReference type="WBParaSite" id="PSU_v2.g11842.t1"/>
    </source>
</evidence>